<proteinExistence type="predicted"/>
<keyword evidence="3" id="KW-1185">Reference proteome</keyword>
<dbReference type="SUPFAM" id="SSF51126">
    <property type="entry name" value="Pectin lyase-like"/>
    <property type="match status" value="1"/>
</dbReference>
<evidence type="ECO:0000313" key="2">
    <source>
        <dbReference type="EMBL" id="MDN3611479.1"/>
    </source>
</evidence>
<organism evidence="2 3">
    <name type="scientific">Vibrio ostreicida</name>
    <dbReference type="NCBI Taxonomy" id="526588"/>
    <lineage>
        <taxon>Bacteria</taxon>
        <taxon>Pseudomonadati</taxon>
        <taxon>Pseudomonadota</taxon>
        <taxon>Gammaproteobacteria</taxon>
        <taxon>Vibrionales</taxon>
        <taxon>Vibrionaceae</taxon>
        <taxon>Vibrio</taxon>
    </lineage>
</organism>
<comment type="caution">
    <text evidence="2">The sequence shown here is derived from an EMBL/GenBank/DDBJ whole genome shotgun (WGS) entry which is preliminary data.</text>
</comment>
<dbReference type="Proteomes" id="UP001238540">
    <property type="component" value="Unassembled WGS sequence"/>
</dbReference>
<protein>
    <submittedName>
        <fullName evidence="2">Right-handed parallel beta-helix repeat-containing protein</fullName>
    </submittedName>
</protein>
<dbReference type="EMBL" id="JAUFQC010000027">
    <property type="protein sequence ID" value="MDN3611479.1"/>
    <property type="molecule type" value="Genomic_DNA"/>
</dbReference>
<dbReference type="InterPro" id="IPR012334">
    <property type="entry name" value="Pectin_lyas_fold"/>
</dbReference>
<dbReference type="Pfam" id="PF13229">
    <property type="entry name" value="Beta_helix"/>
    <property type="match status" value="1"/>
</dbReference>
<accession>A0ABT8BYN6</accession>
<dbReference type="InterPro" id="IPR011050">
    <property type="entry name" value="Pectin_lyase_fold/virulence"/>
</dbReference>
<dbReference type="RefSeq" id="WP_076588869.1">
    <property type="nucleotide sequence ID" value="NZ_JABEYA020000005.1"/>
</dbReference>
<evidence type="ECO:0000259" key="1">
    <source>
        <dbReference type="Pfam" id="PF13229"/>
    </source>
</evidence>
<sequence length="392" mass="43027">MTIISKVFFISAIVVTGLNASFSWAEQPCSLRIPVNQYLVDGEVLGVKPGDTICLESGERGPMRIQHLHGSDSLPITVTNVDGPVTTTPYEYSIALEDASFVILKSSETKQTDPYQIKLGGTLSVGQLSHHVTIEGVEIYRARFAGMLIKTDPTCDPRTWRSNFLMSGLRVRGNYIHDTEEGEGMYIGYTGKSRTLMCDGVETTVYPHQLDDVLIENNRVELIAADGIQLNSVKQEGHIKGNRIYQTGLSPFAPVWQNTGIQVGGDNVTISDNLIVRAGGNGMMLDGDNLSVIGNMVIMAGENAIFSRNPAQQDSQNSGGLAHQYRQNVLIQSGDYAIKNYAILTSTPHMITQNTIEHNGERDAANRLKIFSYLNDTVSRQEENNLIVDSTQ</sequence>
<reference evidence="3" key="1">
    <citation type="journal article" date="2019" name="Int. J. Syst. Evol. Microbiol.">
        <title>The Global Catalogue of Microorganisms (GCM) 10K type strain sequencing project: providing services to taxonomists for standard genome sequencing and annotation.</title>
        <authorList>
            <consortium name="The Broad Institute Genomics Platform"/>
            <consortium name="The Broad Institute Genome Sequencing Center for Infectious Disease"/>
            <person name="Wu L."/>
            <person name="Ma J."/>
        </authorList>
    </citation>
    <scope>NUCLEOTIDE SEQUENCE [LARGE SCALE GENOMIC DNA]</scope>
    <source>
        <strain evidence="3">CECT 7398</strain>
    </source>
</reference>
<name>A0ABT8BYN6_9VIBR</name>
<gene>
    <name evidence="2" type="ORF">QWZ16_17920</name>
</gene>
<feature type="domain" description="Right handed beta helix" evidence="1">
    <location>
        <begin position="129"/>
        <end position="295"/>
    </location>
</feature>
<dbReference type="Gene3D" id="2.160.20.10">
    <property type="entry name" value="Single-stranded right-handed beta-helix, Pectin lyase-like"/>
    <property type="match status" value="1"/>
</dbReference>
<evidence type="ECO:0000313" key="3">
    <source>
        <dbReference type="Proteomes" id="UP001238540"/>
    </source>
</evidence>
<dbReference type="InterPro" id="IPR039448">
    <property type="entry name" value="Beta_helix"/>
</dbReference>
<dbReference type="InterPro" id="IPR006626">
    <property type="entry name" value="PbH1"/>
</dbReference>
<dbReference type="SMART" id="SM00710">
    <property type="entry name" value="PbH1"/>
    <property type="match status" value="4"/>
</dbReference>